<feature type="transmembrane region" description="Helical" evidence="1">
    <location>
        <begin position="198"/>
        <end position="217"/>
    </location>
</feature>
<protein>
    <submittedName>
        <fullName evidence="2">Cu-processing system permease protein</fullName>
    </submittedName>
</protein>
<dbReference type="RefSeq" id="WP_307149449.1">
    <property type="nucleotide sequence ID" value="NZ_JAUSTU010000004.1"/>
</dbReference>
<evidence type="ECO:0000256" key="1">
    <source>
        <dbReference type="SAM" id="Phobius"/>
    </source>
</evidence>
<keyword evidence="1" id="KW-1133">Transmembrane helix</keyword>
<reference evidence="2 3" key="1">
    <citation type="submission" date="2023-07" db="EMBL/GenBank/DDBJ databases">
        <title>Genomic Encyclopedia of Type Strains, Phase IV (KMG-IV): sequencing the most valuable type-strain genomes for metagenomic binning, comparative biology and taxonomic classification.</title>
        <authorList>
            <person name="Goeker M."/>
        </authorList>
    </citation>
    <scope>NUCLEOTIDE SEQUENCE [LARGE SCALE GENOMIC DNA]</scope>
    <source>
        <strain evidence="2 3">DSM 23948</strain>
    </source>
</reference>
<keyword evidence="3" id="KW-1185">Reference proteome</keyword>
<proteinExistence type="predicted"/>
<feature type="transmembrane region" description="Helical" evidence="1">
    <location>
        <begin position="237"/>
        <end position="262"/>
    </location>
</feature>
<dbReference type="PANTHER" id="PTHR43471:SF1">
    <property type="entry name" value="ABC TRANSPORTER PERMEASE PROTEIN NOSY-RELATED"/>
    <property type="match status" value="1"/>
</dbReference>
<evidence type="ECO:0000313" key="2">
    <source>
        <dbReference type="EMBL" id="MDQ0154865.1"/>
    </source>
</evidence>
<keyword evidence="1" id="KW-0812">Transmembrane</keyword>
<name>A0ABT9V1N9_9BACL</name>
<evidence type="ECO:0000313" key="3">
    <source>
        <dbReference type="Proteomes" id="UP001231362"/>
    </source>
</evidence>
<feature type="transmembrane region" description="Helical" evidence="1">
    <location>
        <begin position="20"/>
        <end position="38"/>
    </location>
</feature>
<accession>A0ABT9V1N9</accession>
<dbReference type="Proteomes" id="UP001231362">
    <property type="component" value="Unassembled WGS sequence"/>
</dbReference>
<comment type="caution">
    <text evidence="2">The sequence shown here is derived from an EMBL/GenBank/DDBJ whole genome shotgun (WGS) entry which is preliminary data.</text>
</comment>
<feature type="transmembrane region" description="Helical" evidence="1">
    <location>
        <begin position="58"/>
        <end position="76"/>
    </location>
</feature>
<feature type="transmembrane region" description="Helical" evidence="1">
    <location>
        <begin position="165"/>
        <end position="186"/>
    </location>
</feature>
<dbReference type="EMBL" id="JAUSTU010000004">
    <property type="protein sequence ID" value="MDQ0154865.1"/>
    <property type="molecule type" value="Genomic_DNA"/>
</dbReference>
<keyword evidence="1" id="KW-0472">Membrane</keyword>
<gene>
    <name evidence="2" type="ORF">J2S07_001169</name>
</gene>
<sequence>MNAYHIGRQQLTLILRSKWLLGFGLLFMFLAFFVTYFSQTGNTGFDGFNRMTASLLNLNLLMIPLISLLMGSMFLAGEKEDSGLQLLLTYPIYVKSVLIGKYAGLFVALSVVLTGGYGIALLSMYLINSHVSLIVILKFYLLSLLLSGMFVALSILIGILSKSRIQALGLSLVVWAIFTLFYEFMLMGISLFLPKQSILLMLSVAIFLNPAELIRVWSILSLDGASVFGPGLYDLTVWASGGLGTLLFIASSCLWIAVPLIITGHSIKRGIKNDG</sequence>
<dbReference type="PANTHER" id="PTHR43471">
    <property type="entry name" value="ABC TRANSPORTER PERMEASE"/>
    <property type="match status" value="1"/>
</dbReference>
<feature type="transmembrane region" description="Helical" evidence="1">
    <location>
        <begin position="139"/>
        <end position="159"/>
    </location>
</feature>
<feature type="transmembrane region" description="Helical" evidence="1">
    <location>
        <begin position="105"/>
        <end position="127"/>
    </location>
</feature>
<dbReference type="Pfam" id="PF12679">
    <property type="entry name" value="ABC2_membrane_2"/>
    <property type="match status" value="1"/>
</dbReference>
<organism evidence="2 3">
    <name type="scientific">Anoxybacillus andreesenii</name>
    <dbReference type="NCBI Taxonomy" id="1325932"/>
    <lineage>
        <taxon>Bacteria</taxon>
        <taxon>Bacillati</taxon>
        <taxon>Bacillota</taxon>
        <taxon>Bacilli</taxon>
        <taxon>Bacillales</taxon>
        <taxon>Anoxybacillaceae</taxon>
        <taxon>Anoxybacillus</taxon>
    </lineage>
</organism>